<evidence type="ECO:0000313" key="2">
    <source>
        <dbReference type="Proteomes" id="UP000297890"/>
    </source>
</evidence>
<evidence type="ECO:0000313" key="1">
    <source>
        <dbReference type="EMBL" id="TFZ81452.1"/>
    </source>
</evidence>
<proteinExistence type="predicted"/>
<keyword evidence="2" id="KW-1185">Reference proteome</keyword>
<protein>
    <submittedName>
        <fullName evidence="1">Uncharacterized protein</fullName>
    </submittedName>
</protein>
<sequence length="75" mass="8820">MSEPVKATLVMELNVECPECEHEFDLFQESQNDEGDLYRQVLDDDRWKIDADDRLKTYAYCPKCSTPFDVKGVIW</sequence>
<gene>
    <name evidence="1" type="ORF">E4680_12290</name>
</gene>
<dbReference type="EMBL" id="SRIO01000022">
    <property type="protein sequence ID" value="TFZ81452.1"/>
    <property type="molecule type" value="Genomic_DNA"/>
</dbReference>
<dbReference type="Proteomes" id="UP000297890">
    <property type="component" value="Unassembled WGS sequence"/>
</dbReference>
<organism evidence="1 2">
    <name type="scientific">Candidatus Macondimonas diazotrophica</name>
    <dbReference type="NCBI Taxonomy" id="2305248"/>
    <lineage>
        <taxon>Bacteria</taxon>
        <taxon>Pseudomonadati</taxon>
        <taxon>Pseudomonadota</taxon>
        <taxon>Gammaproteobacteria</taxon>
        <taxon>Chromatiales</taxon>
        <taxon>Ectothiorhodospiraceae</taxon>
        <taxon>Candidatus Macondimonas</taxon>
    </lineage>
</organism>
<name>A0A4Z0F658_9GAMM</name>
<accession>A0A4Z0F658</accession>
<dbReference type="AlphaFoldDB" id="A0A4Z0F658"/>
<comment type="caution">
    <text evidence="1">The sequence shown here is derived from an EMBL/GenBank/DDBJ whole genome shotgun (WGS) entry which is preliminary data.</text>
</comment>
<dbReference type="RefSeq" id="WP_135282713.1">
    <property type="nucleotide sequence ID" value="NZ_SRIO01000022.1"/>
</dbReference>
<reference evidence="1 2" key="1">
    <citation type="journal article" date="2019" name="ISME J.">
        <title>Candidatus Macondimonas diazotrophica, a novel gammaproteobacterial genus dominating crude-oil-contaminated coastal sediments.</title>
        <authorList>
            <person name="Karthikeyan S."/>
            <person name="Konstantinidis K."/>
        </authorList>
    </citation>
    <scope>NUCLEOTIDE SEQUENCE [LARGE SCALE GENOMIC DNA]</scope>
    <source>
        <strain evidence="1 2">KTK01</strain>
    </source>
</reference>